<dbReference type="AlphaFoldDB" id="A0AAW6AJP2"/>
<evidence type="ECO:0000256" key="1">
    <source>
        <dbReference type="SAM" id="MobiDB-lite"/>
    </source>
</evidence>
<reference evidence="2" key="1">
    <citation type="submission" date="2023-01" db="EMBL/GenBank/DDBJ databases">
        <title>Human gut microbiome strain richness.</title>
        <authorList>
            <person name="Chen-Liaw A."/>
        </authorList>
    </citation>
    <scope>NUCLEOTIDE SEQUENCE</scope>
    <source>
        <strain evidence="2">D54st1_D6_D54t1_190329</strain>
    </source>
</reference>
<proteinExistence type="predicted"/>
<feature type="region of interest" description="Disordered" evidence="1">
    <location>
        <begin position="32"/>
        <end position="60"/>
    </location>
</feature>
<dbReference type="Proteomes" id="UP001212741">
    <property type="component" value="Unassembled WGS sequence"/>
</dbReference>
<protein>
    <submittedName>
        <fullName evidence="2">Uncharacterized protein</fullName>
    </submittedName>
</protein>
<feature type="compositionally biased region" description="Basic and acidic residues" evidence="1">
    <location>
        <begin position="40"/>
        <end position="52"/>
    </location>
</feature>
<organism evidence="2 3">
    <name type="scientific">Collinsella aerofaciens</name>
    <dbReference type="NCBI Taxonomy" id="74426"/>
    <lineage>
        <taxon>Bacteria</taxon>
        <taxon>Bacillati</taxon>
        <taxon>Actinomycetota</taxon>
        <taxon>Coriobacteriia</taxon>
        <taxon>Coriobacteriales</taxon>
        <taxon>Coriobacteriaceae</taxon>
        <taxon>Collinsella</taxon>
    </lineage>
</organism>
<dbReference type="EMBL" id="JAQLEC010000017">
    <property type="protein sequence ID" value="MDB1839092.1"/>
    <property type="molecule type" value="Genomic_DNA"/>
</dbReference>
<name>A0AAW6AJP2_9ACTN</name>
<evidence type="ECO:0000313" key="3">
    <source>
        <dbReference type="Proteomes" id="UP001212741"/>
    </source>
</evidence>
<comment type="caution">
    <text evidence="2">The sequence shown here is derived from an EMBL/GenBank/DDBJ whole genome shotgun (WGS) entry which is preliminary data.</text>
</comment>
<sequence>MRAEEMKAERGAQLIDRGLQLFVAACHESGVDVSKARPTSAEELKRNAYSDRYDEETDWL</sequence>
<dbReference type="RefSeq" id="WP_117640212.1">
    <property type="nucleotide sequence ID" value="NZ_CABJDK010000001.1"/>
</dbReference>
<evidence type="ECO:0000313" key="2">
    <source>
        <dbReference type="EMBL" id="MDB1839092.1"/>
    </source>
</evidence>
<gene>
    <name evidence="2" type="ORF">PMW86_05760</name>
</gene>
<accession>A0AAW6AJP2</accession>